<keyword evidence="6" id="KW-1185">Reference proteome</keyword>
<dbReference type="InterPro" id="IPR006047">
    <property type="entry name" value="GH13_cat_dom"/>
</dbReference>
<evidence type="ECO:0000313" key="6">
    <source>
        <dbReference type="Proteomes" id="UP001501736"/>
    </source>
</evidence>
<dbReference type="SUPFAM" id="SSF81296">
    <property type="entry name" value="E set domains"/>
    <property type="match status" value="1"/>
</dbReference>
<feature type="region of interest" description="Disordered" evidence="3">
    <location>
        <begin position="1"/>
        <end position="21"/>
    </location>
</feature>
<dbReference type="SMART" id="SM00642">
    <property type="entry name" value="Aamy"/>
    <property type="match status" value="1"/>
</dbReference>
<evidence type="ECO:0000256" key="2">
    <source>
        <dbReference type="ARBA" id="ARBA00023295"/>
    </source>
</evidence>
<comment type="caution">
    <text evidence="5">The sequence shown here is derived from an EMBL/GenBank/DDBJ whole genome shotgun (WGS) entry which is preliminary data.</text>
</comment>
<dbReference type="EMBL" id="BAAAYG010000007">
    <property type="protein sequence ID" value="GAA3286350.1"/>
    <property type="molecule type" value="Genomic_DNA"/>
</dbReference>
<dbReference type="InterPro" id="IPR014756">
    <property type="entry name" value="Ig_E-set"/>
</dbReference>
<dbReference type="InterPro" id="IPR017853">
    <property type="entry name" value="GH"/>
</dbReference>
<evidence type="ECO:0000313" key="5">
    <source>
        <dbReference type="EMBL" id="GAA3286350.1"/>
    </source>
</evidence>
<dbReference type="RefSeq" id="WP_344721063.1">
    <property type="nucleotide sequence ID" value="NZ_BAAAYG010000007.1"/>
</dbReference>
<protein>
    <submittedName>
        <fullName evidence="5">Maltodextrin glucosidase</fullName>
    </submittedName>
</protein>
<feature type="domain" description="Glycosyl hydrolase family 13 catalytic" evidence="4">
    <location>
        <begin position="138"/>
        <end position="541"/>
    </location>
</feature>
<dbReference type="SUPFAM" id="SSF51445">
    <property type="entry name" value="(Trans)glycosidases"/>
    <property type="match status" value="1"/>
</dbReference>
<dbReference type="Gene3D" id="3.20.20.80">
    <property type="entry name" value="Glycosidases"/>
    <property type="match status" value="1"/>
</dbReference>
<proteinExistence type="predicted"/>
<dbReference type="PANTHER" id="PTHR10357">
    <property type="entry name" value="ALPHA-AMYLASE FAMILY MEMBER"/>
    <property type="match status" value="1"/>
</dbReference>
<evidence type="ECO:0000256" key="3">
    <source>
        <dbReference type="SAM" id="MobiDB-lite"/>
    </source>
</evidence>
<gene>
    <name evidence="5" type="primary">malZ</name>
    <name evidence="5" type="ORF">GCM10020260_21020</name>
</gene>
<name>A0ABP6RDV5_9MICC</name>
<dbReference type="InterPro" id="IPR004185">
    <property type="entry name" value="Glyco_hydro_13_lg-like_dom"/>
</dbReference>
<sequence>MTAPLPHLPHHDGSPLHVSSSAPSLGERVALRLRVPTAFLESVGGLKAVTVRSTPDGEPAWDAARPLGTAGGWQWWQAEVTVHNPRHRYRWLLRTGAGEVLWLNQAGLERLEGRDVDDFALLAAPTSPDWLAASVMYQIVPDRFARSAAADARAAPDWAELAAWHDPVDPVMPSRVQQFYGGDLDGVVEKLDHLEALGVDLLYLTPFFPAASNHRYDATTFEQVDPLLGGDEALARLTAAAHARGMRVIGDLTTNHTGDGHEWFRTARADPDSAEREFYLFDDDGADGERGPGYESWLGTPTLPKLDWSSAELRRRFIDGPDSVVGRWLRPPAALDGWRIDVASMTGRLREVDLNAEVRQILRRTMDRVAPGTALLAESTNDATEDLTGDAWHGAMTYVLVTRPLWAWLCAPDGVPHTTADGGTSSEPWFFGQPLGGIPSGTAADFAASVTRFSAGIPWRIRLGTMQPLNTHDTARFATHAAEGTVPVALGLMMTLPGVPMLFAGDEFGLTGADGELSRTPMPWGLEHRDPAAAERLALCRELVGLRRRHPVLAAGGMRWVHVDDDAVVFLRESAEESVLVLACSAATAFEIPQEALPGLDPAGDADDAVERLHGSVRLVSCSGSVHLSAEGPACGIWRLAGVPVPE</sequence>
<reference evidence="6" key="1">
    <citation type="journal article" date="2019" name="Int. J. Syst. Evol. Microbiol.">
        <title>The Global Catalogue of Microorganisms (GCM) 10K type strain sequencing project: providing services to taxonomists for standard genome sequencing and annotation.</title>
        <authorList>
            <consortium name="The Broad Institute Genomics Platform"/>
            <consortium name="The Broad Institute Genome Sequencing Center for Infectious Disease"/>
            <person name="Wu L."/>
            <person name="Ma J."/>
        </authorList>
    </citation>
    <scope>NUCLEOTIDE SEQUENCE [LARGE SCALE GENOMIC DNA]</scope>
    <source>
        <strain evidence="6">JCM 11483</strain>
    </source>
</reference>
<evidence type="ECO:0000259" key="4">
    <source>
        <dbReference type="SMART" id="SM00642"/>
    </source>
</evidence>
<accession>A0ABP6RDV5</accession>
<keyword evidence="1" id="KW-0378">Hydrolase</keyword>
<dbReference type="Proteomes" id="UP001501736">
    <property type="component" value="Unassembled WGS sequence"/>
</dbReference>
<dbReference type="Pfam" id="PF00128">
    <property type="entry name" value="Alpha-amylase"/>
    <property type="match status" value="1"/>
</dbReference>
<dbReference type="PANTHER" id="PTHR10357:SF210">
    <property type="entry name" value="MALTODEXTRIN GLUCOSIDASE"/>
    <property type="match status" value="1"/>
</dbReference>
<dbReference type="CDD" id="cd11338">
    <property type="entry name" value="AmyAc_CMD"/>
    <property type="match status" value="1"/>
</dbReference>
<dbReference type="CDD" id="cd02857">
    <property type="entry name" value="E_set_CDase_PDE_N"/>
    <property type="match status" value="1"/>
</dbReference>
<evidence type="ECO:0000256" key="1">
    <source>
        <dbReference type="ARBA" id="ARBA00022801"/>
    </source>
</evidence>
<keyword evidence="2" id="KW-0326">Glycosidase</keyword>
<organism evidence="5 6">
    <name type="scientific">Nesterenkonia halobia</name>
    <dbReference type="NCBI Taxonomy" id="37922"/>
    <lineage>
        <taxon>Bacteria</taxon>
        <taxon>Bacillati</taxon>
        <taxon>Actinomycetota</taxon>
        <taxon>Actinomycetes</taxon>
        <taxon>Micrococcales</taxon>
        <taxon>Micrococcaceae</taxon>
        <taxon>Nesterenkonia</taxon>
    </lineage>
</organism>